<organism evidence="1 2">
    <name type="scientific">Linum tenue</name>
    <dbReference type="NCBI Taxonomy" id="586396"/>
    <lineage>
        <taxon>Eukaryota</taxon>
        <taxon>Viridiplantae</taxon>
        <taxon>Streptophyta</taxon>
        <taxon>Embryophyta</taxon>
        <taxon>Tracheophyta</taxon>
        <taxon>Spermatophyta</taxon>
        <taxon>Magnoliopsida</taxon>
        <taxon>eudicotyledons</taxon>
        <taxon>Gunneridae</taxon>
        <taxon>Pentapetalae</taxon>
        <taxon>rosids</taxon>
        <taxon>fabids</taxon>
        <taxon>Malpighiales</taxon>
        <taxon>Linaceae</taxon>
        <taxon>Linum</taxon>
    </lineage>
</organism>
<sequence>MCPPIHIFHGFELEQPLSLGMLLSNRREHAVSPRIQLQDAIKLAIQNKIIRKNTLALII</sequence>
<gene>
    <name evidence="1" type="ORF">LITE_LOCUS26673</name>
</gene>
<evidence type="ECO:0000313" key="2">
    <source>
        <dbReference type="Proteomes" id="UP001154282"/>
    </source>
</evidence>
<name>A0AAV0M4F0_9ROSI</name>
<evidence type="ECO:0000313" key="1">
    <source>
        <dbReference type="EMBL" id="CAI0440914.1"/>
    </source>
</evidence>
<dbReference type="Proteomes" id="UP001154282">
    <property type="component" value="Unassembled WGS sequence"/>
</dbReference>
<proteinExistence type="predicted"/>
<protein>
    <submittedName>
        <fullName evidence="1">Uncharacterized protein</fullName>
    </submittedName>
</protein>
<accession>A0AAV0M4F0</accession>
<keyword evidence="2" id="KW-1185">Reference proteome</keyword>
<comment type="caution">
    <text evidence="1">The sequence shown here is derived from an EMBL/GenBank/DDBJ whole genome shotgun (WGS) entry which is preliminary data.</text>
</comment>
<dbReference type="EMBL" id="CAMGYJ010000007">
    <property type="protein sequence ID" value="CAI0440914.1"/>
    <property type="molecule type" value="Genomic_DNA"/>
</dbReference>
<dbReference type="AlphaFoldDB" id="A0AAV0M4F0"/>
<reference evidence="1" key="1">
    <citation type="submission" date="2022-08" db="EMBL/GenBank/DDBJ databases">
        <authorList>
            <person name="Gutierrez-Valencia J."/>
        </authorList>
    </citation>
    <scope>NUCLEOTIDE SEQUENCE</scope>
</reference>